<accession>A0AAV4CJQ3</accession>
<sequence>MEILSPSTRRKSSFLIRDILGDPGSTQEMSADDPPMKGIVNKPLLQETHNANTRQNKSLVKDVIQSEKTESLKTSDEFPLNTADVASDSHIMSKKLREFAERECSLFQNCLAERLLAKTQGSNLESRAVTDKNDTIGFHTKHHFEHLYTQAKKWTQDVDRNDLYKQDNYIKHNSPEREELLRSHGSQNGILSQDGNESASHFPRRSASSPCMEFKKGKLLVNGREEEYNNKKTVERGDSISRISASENIIRAHELPFYKEDSRCWISEPLVKNCTIDCGASITPSVSPTYTASPPRLLSTSPTSPPTAAATTAAPKTVYTPPPVAFNNSQTTSPNGHHTQHGQSSAMFRSRSGSPVSKCSPRLTDHHSPPRAQQLPPLPPNLVCNRPMTLTPMFPFRMGHQPALPGLAHHVTSPPGRHHRSHRLTSGHPFTGFPHLPSPGLLSRGE</sequence>
<feature type="compositionally biased region" description="Low complexity" evidence="1">
    <location>
        <begin position="291"/>
        <end position="319"/>
    </location>
</feature>
<keyword evidence="3" id="KW-1185">Reference proteome</keyword>
<dbReference type="AlphaFoldDB" id="A0AAV4CJQ3"/>
<comment type="caution">
    <text evidence="2">The sequence shown here is derived from an EMBL/GenBank/DDBJ whole genome shotgun (WGS) entry which is preliminary data.</text>
</comment>
<feature type="compositionally biased region" description="Basic residues" evidence="1">
    <location>
        <begin position="416"/>
        <end position="425"/>
    </location>
</feature>
<proteinExistence type="predicted"/>
<protein>
    <submittedName>
        <fullName evidence="2">Uncharacterized protein</fullName>
    </submittedName>
</protein>
<feature type="region of interest" description="Disordered" evidence="1">
    <location>
        <begin position="405"/>
        <end position="446"/>
    </location>
</feature>
<evidence type="ECO:0000256" key="1">
    <source>
        <dbReference type="SAM" id="MobiDB-lite"/>
    </source>
</evidence>
<name>A0AAV4CJQ3_9GAST</name>
<feature type="compositionally biased region" description="Polar residues" evidence="1">
    <location>
        <begin position="184"/>
        <end position="199"/>
    </location>
</feature>
<feature type="compositionally biased region" description="Polar residues" evidence="1">
    <location>
        <begin position="326"/>
        <end position="357"/>
    </location>
</feature>
<evidence type="ECO:0000313" key="2">
    <source>
        <dbReference type="EMBL" id="GFO31747.1"/>
    </source>
</evidence>
<evidence type="ECO:0000313" key="3">
    <source>
        <dbReference type="Proteomes" id="UP000735302"/>
    </source>
</evidence>
<feature type="region of interest" description="Disordered" evidence="1">
    <location>
        <begin position="176"/>
        <end position="208"/>
    </location>
</feature>
<organism evidence="2 3">
    <name type="scientific">Plakobranchus ocellatus</name>
    <dbReference type="NCBI Taxonomy" id="259542"/>
    <lineage>
        <taxon>Eukaryota</taxon>
        <taxon>Metazoa</taxon>
        <taxon>Spiralia</taxon>
        <taxon>Lophotrochozoa</taxon>
        <taxon>Mollusca</taxon>
        <taxon>Gastropoda</taxon>
        <taxon>Heterobranchia</taxon>
        <taxon>Euthyneura</taxon>
        <taxon>Panpulmonata</taxon>
        <taxon>Sacoglossa</taxon>
        <taxon>Placobranchoidea</taxon>
        <taxon>Plakobranchidae</taxon>
        <taxon>Plakobranchus</taxon>
    </lineage>
</organism>
<reference evidence="2 3" key="1">
    <citation type="journal article" date="2021" name="Elife">
        <title>Chloroplast acquisition without the gene transfer in kleptoplastic sea slugs, Plakobranchus ocellatus.</title>
        <authorList>
            <person name="Maeda T."/>
            <person name="Takahashi S."/>
            <person name="Yoshida T."/>
            <person name="Shimamura S."/>
            <person name="Takaki Y."/>
            <person name="Nagai Y."/>
            <person name="Toyoda A."/>
            <person name="Suzuki Y."/>
            <person name="Arimoto A."/>
            <person name="Ishii H."/>
            <person name="Satoh N."/>
            <person name="Nishiyama T."/>
            <person name="Hasebe M."/>
            <person name="Maruyama T."/>
            <person name="Minagawa J."/>
            <person name="Obokata J."/>
            <person name="Shigenobu S."/>
        </authorList>
    </citation>
    <scope>NUCLEOTIDE SEQUENCE [LARGE SCALE GENOMIC DNA]</scope>
</reference>
<feature type="compositionally biased region" description="Low complexity" evidence="1">
    <location>
        <begin position="370"/>
        <end position="382"/>
    </location>
</feature>
<dbReference type="Proteomes" id="UP000735302">
    <property type="component" value="Unassembled WGS sequence"/>
</dbReference>
<gene>
    <name evidence="2" type="ORF">PoB_005825200</name>
</gene>
<dbReference type="EMBL" id="BLXT01006426">
    <property type="protein sequence ID" value="GFO31747.1"/>
    <property type="molecule type" value="Genomic_DNA"/>
</dbReference>
<feature type="region of interest" description="Disordered" evidence="1">
    <location>
        <begin position="285"/>
        <end position="382"/>
    </location>
</feature>